<name>A0A9X2RVC7_STRMQ</name>
<dbReference type="AlphaFoldDB" id="A0A9X2RVC7"/>
<reference evidence="1" key="1">
    <citation type="submission" date="2022-06" db="EMBL/GenBank/DDBJ databases">
        <title>WGS of actinobacteria.</title>
        <authorList>
            <person name="Thawai C."/>
        </authorList>
    </citation>
    <scope>NUCLEOTIDE SEQUENCE</scope>
    <source>
        <strain evidence="1">DSM 42010</strain>
    </source>
</reference>
<accession>A0A9X2RVC7</accession>
<evidence type="ECO:0000313" key="1">
    <source>
        <dbReference type="EMBL" id="MCQ8830070.1"/>
    </source>
</evidence>
<organism evidence="1 2">
    <name type="scientific">Streptomyces malaysiensis subsp. samsunensis</name>
    <dbReference type="NCBI Taxonomy" id="459658"/>
    <lineage>
        <taxon>Bacteria</taxon>
        <taxon>Bacillati</taxon>
        <taxon>Actinomycetota</taxon>
        <taxon>Actinomycetes</taxon>
        <taxon>Kitasatosporales</taxon>
        <taxon>Streptomycetaceae</taxon>
        <taxon>Streptomyces</taxon>
        <taxon>Streptomyces violaceusniger group</taxon>
    </lineage>
</organism>
<dbReference type="RefSeq" id="WP_257631275.1">
    <property type="nucleotide sequence ID" value="NZ_JANIIC010000012.1"/>
</dbReference>
<evidence type="ECO:0000313" key="2">
    <source>
        <dbReference type="Proteomes" id="UP001142400"/>
    </source>
</evidence>
<comment type="caution">
    <text evidence="1">The sequence shown here is derived from an EMBL/GenBank/DDBJ whole genome shotgun (WGS) entry which is preliminary data.</text>
</comment>
<gene>
    <name evidence="1" type="ORF">NQU54_13540</name>
</gene>
<protein>
    <submittedName>
        <fullName evidence="1">Uncharacterized protein</fullName>
    </submittedName>
</protein>
<proteinExistence type="predicted"/>
<dbReference type="EMBL" id="JANIIC010000012">
    <property type="protein sequence ID" value="MCQ8830070.1"/>
    <property type="molecule type" value="Genomic_DNA"/>
</dbReference>
<keyword evidence="2" id="KW-1185">Reference proteome</keyword>
<sequence>MQWDQRGAGKTFGANNHRLDEPLTLDRMQADAEELIIHLLDRYAGVFRTKRTILWSASLFRAACRRWTVAAFSICQKTRAWPPTALSPRLSPFEVIAS</sequence>
<dbReference type="Proteomes" id="UP001142400">
    <property type="component" value="Unassembled WGS sequence"/>
</dbReference>